<accession>A0A645G4Z1</accession>
<evidence type="ECO:0000313" key="1">
    <source>
        <dbReference type="EMBL" id="MPN21977.1"/>
    </source>
</evidence>
<dbReference type="EMBL" id="VSSQ01070105">
    <property type="protein sequence ID" value="MPN21977.1"/>
    <property type="molecule type" value="Genomic_DNA"/>
</dbReference>
<proteinExistence type="predicted"/>
<reference evidence="1" key="1">
    <citation type="submission" date="2019-08" db="EMBL/GenBank/DDBJ databases">
        <authorList>
            <person name="Kucharzyk K."/>
            <person name="Murdoch R.W."/>
            <person name="Higgins S."/>
            <person name="Loffler F."/>
        </authorList>
    </citation>
    <scope>NUCLEOTIDE SEQUENCE</scope>
</reference>
<name>A0A645G4Z1_9ZZZZ</name>
<protein>
    <submittedName>
        <fullName evidence="1">Uncharacterized protein</fullName>
    </submittedName>
</protein>
<sequence>MAGVFDRDLGALAAKDGEARLSELADYISYMQQAVEDFESVTTRRLRALEQRVKELENNG</sequence>
<comment type="caution">
    <text evidence="1">The sequence shown here is derived from an EMBL/GenBank/DDBJ whole genome shotgun (WGS) entry which is preliminary data.</text>
</comment>
<organism evidence="1">
    <name type="scientific">bioreactor metagenome</name>
    <dbReference type="NCBI Taxonomy" id="1076179"/>
    <lineage>
        <taxon>unclassified sequences</taxon>
        <taxon>metagenomes</taxon>
        <taxon>ecological metagenomes</taxon>
    </lineage>
</organism>
<gene>
    <name evidence="1" type="ORF">SDC9_169359</name>
</gene>
<dbReference type="AlphaFoldDB" id="A0A645G4Z1"/>